<organism evidence="2 3">
    <name type="scientific">Ancylostoma ceylanicum</name>
    <dbReference type="NCBI Taxonomy" id="53326"/>
    <lineage>
        <taxon>Eukaryota</taxon>
        <taxon>Metazoa</taxon>
        <taxon>Ecdysozoa</taxon>
        <taxon>Nematoda</taxon>
        <taxon>Chromadorea</taxon>
        <taxon>Rhabditida</taxon>
        <taxon>Rhabditina</taxon>
        <taxon>Rhabditomorpha</taxon>
        <taxon>Strongyloidea</taxon>
        <taxon>Ancylostomatidae</taxon>
        <taxon>Ancylostomatinae</taxon>
        <taxon>Ancylostoma</taxon>
    </lineage>
</organism>
<dbReference type="EMBL" id="JARK01001382">
    <property type="protein sequence ID" value="EYC12763.1"/>
    <property type="molecule type" value="Genomic_DNA"/>
</dbReference>
<name>A0A016UDS2_9BILA</name>
<evidence type="ECO:0000313" key="3">
    <source>
        <dbReference type="Proteomes" id="UP000024635"/>
    </source>
</evidence>
<gene>
    <name evidence="2" type="primary">Acey_s0046.g1409</name>
    <name evidence="2" type="ORF">Y032_0046g1409</name>
</gene>
<evidence type="ECO:0000256" key="1">
    <source>
        <dbReference type="SAM" id="MobiDB-lite"/>
    </source>
</evidence>
<protein>
    <submittedName>
        <fullName evidence="2">Uncharacterized protein</fullName>
    </submittedName>
</protein>
<comment type="caution">
    <text evidence="2">The sequence shown here is derived from an EMBL/GenBank/DDBJ whole genome shotgun (WGS) entry which is preliminary data.</text>
</comment>
<dbReference type="AlphaFoldDB" id="A0A016UDS2"/>
<feature type="region of interest" description="Disordered" evidence="1">
    <location>
        <begin position="1"/>
        <end position="20"/>
    </location>
</feature>
<dbReference type="Proteomes" id="UP000024635">
    <property type="component" value="Unassembled WGS sequence"/>
</dbReference>
<sequence>MFRRDSYRSSRSSQCRAADPSSMPCQVQFQCRAATSMPCRCIRVNVKLPVIYAKCCGLMVSIVAEVYGHRHGVAS</sequence>
<proteinExistence type="predicted"/>
<accession>A0A016UDS2</accession>
<keyword evidence="3" id="KW-1185">Reference proteome</keyword>
<evidence type="ECO:0000313" key="2">
    <source>
        <dbReference type="EMBL" id="EYC12763.1"/>
    </source>
</evidence>
<reference evidence="3" key="1">
    <citation type="journal article" date="2015" name="Nat. Genet.">
        <title>The genome and transcriptome of the zoonotic hookworm Ancylostoma ceylanicum identify infection-specific gene families.</title>
        <authorList>
            <person name="Schwarz E.M."/>
            <person name="Hu Y."/>
            <person name="Antoshechkin I."/>
            <person name="Miller M.M."/>
            <person name="Sternberg P.W."/>
            <person name="Aroian R.V."/>
        </authorList>
    </citation>
    <scope>NUCLEOTIDE SEQUENCE</scope>
    <source>
        <strain evidence="3">HY135</strain>
    </source>
</reference>